<evidence type="ECO:0000256" key="4">
    <source>
        <dbReference type="ARBA" id="ARBA00022801"/>
    </source>
</evidence>
<comment type="similarity">
    <text evidence="2">Belongs to the AB hydrolase superfamily. LDAH family.</text>
</comment>
<dbReference type="GO" id="GO:0005811">
    <property type="term" value="C:lipid droplet"/>
    <property type="evidence" value="ECO:0007669"/>
    <property type="project" value="UniProtKB-SubCell"/>
</dbReference>
<organism evidence="5 6">
    <name type="scientific">Geotrichum candidum</name>
    <name type="common">Oospora lactis</name>
    <name type="synonym">Dipodascus geotrichum</name>
    <dbReference type="NCBI Taxonomy" id="1173061"/>
    <lineage>
        <taxon>Eukaryota</taxon>
        <taxon>Fungi</taxon>
        <taxon>Dikarya</taxon>
        <taxon>Ascomycota</taxon>
        <taxon>Saccharomycotina</taxon>
        <taxon>Dipodascomycetes</taxon>
        <taxon>Dipodascales</taxon>
        <taxon>Dipodascaceae</taxon>
        <taxon>Geotrichum</taxon>
    </lineage>
</organism>
<evidence type="ECO:0000256" key="2">
    <source>
        <dbReference type="ARBA" id="ARBA00008300"/>
    </source>
</evidence>
<evidence type="ECO:0000313" key="5">
    <source>
        <dbReference type="EMBL" id="CDO53525.1"/>
    </source>
</evidence>
<name>A0A0J9X8J6_GEOCN</name>
<dbReference type="SUPFAM" id="SSF53474">
    <property type="entry name" value="alpha/beta-Hydrolases"/>
    <property type="match status" value="1"/>
</dbReference>
<comment type="caution">
    <text evidence="5">The sequence shown here is derived from an EMBL/GenBank/DDBJ whole genome shotgun (WGS) entry which is preliminary data.</text>
</comment>
<evidence type="ECO:0000256" key="1">
    <source>
        <dbReference type="ARBA" id="ARBA00004502"/>
    </source>
</evidence>
<evidence type="ECO:0000313" key="6">
    <source>
        <dbReference type="Proteomes" id="UP000242525"/>
    </source>
</evidence>
<dbReference type="AlphaFoldDB" id="A0A0J9X8J6"/>
<dbReference type="PANTHER" id="PTHR13390:SF0">
    <property type="entry name" value="LIPID DROPLET-ASSOCIATED HYDROLASE"/>
    <property type="match status" value="1"/>
</dbReference>
<proteinExistence type="inferred from homology"/>
<dbReference type="InterPro" id="IPR029058">
    <property type="entry name" value="AB_hydrolase_fold"/>
</dbReference>
<dbReference type="PANTHER" id="PTHR13390">
    <property type="entry name" value="LIPASE"/>
    <property type="match status" value="1"/>
</dbReference>
<dbReference type="Pfam" id="PF10230">
    <property type="entry name" value="LIDHydrolase"/>
    <property type="match status" value="1"/>
</dbReference>
<dbReference type="GO" id="GO:0019915">
    <property type="term" value="P:lipid storage"/>
    <property type="evidence" value="ECO:0007669"/>
    <property type="project" value="InterPro"/>
</dbReference>
<protein>
    <recommendedName>
        <fullName evidence="7">AB hydrolase-1 domain-containing protein</fullName>
    </recommendedName>
</protein>
<evidence type="ECO:0008006" key="7">
    <source>
        <dbReference type="Google" id="ProtNLM"/>
    </source>
</evidence>
<evidence type="ECO:0000256" key="3">
    <source>
        <dbReference type="ARBA" id="ARBA00022677"/>
    </source>
</evidence>
<gene>
    <name evidence="5" type="ORF">BN980_GECA05s03013g</name>
</gene>
<dbReference type="Gene3D" id="3.40.50.1820">
    <property type="entry name" value="alpha/beta hydrolase"/>
    <property type="match status" value="1"/>
</dbReference>
<dbReference type="OrthoDB" id="448051at2759"/>
<dbReference type="Proteomes" id="UP000242525">
    <property type="component" value="Unassembled WGS sequence"/>
</dbReference>
<keyword evidence="3" id="KW-0551">Lipid droplet</keyword>
<dbReference type="EMBL" id="CCBN010000005">
    <property type="protein sequence ID" value="CDO53525.1"/>
    <property type="molecule type" value="Genomic_DNA"/>
</dbReference>
<comment type="subcellular location">
    <subcellularLocation>
        <location evidence="1">Lipid droplet</location>
    </subcellularLocation>
</comment>
<accession>A0A0J9X8J6</accession>
<sequence length="325" mass="37232">MPLKVVKDIIPHPTNVYHIEGTGPLVYLIPGNPGLSEFYTLYLDEIKANTPDLDLELLCPSHRGLDTKAWHSYNLNHGDTTLSLDQQVEHKVTLLKNWVANSNSEKRDVIILSHSVGAWMAQRVSLAFQNDPVINIKFVGLLTPTVANIAKSDRGRSLIWCDQKIGYMGSRVGRFSEFLSWLIPRSVIESLLYHIIGKDNQNNPAPKESIHAALELVTKPKIVKQALDMGTEEMYRILSDLEPEDIQGFWENEGKFDKLWLYYVKNDHWVDNDTRAEIIDKYGNDQFAHIDIEIEKREYITHSFCVHYSQEVAEVTARKIMEVFA</sequence>
<dbReference type="GO" id="GO:0016298">
    <property type="term" value="F:lipase activity"/>
    <property type="evidence" value="ECO:0007669"/>
    <property type="project" value="InterPro"/>
</dbReference>
<keyword evidence="6" id="KW-1185">Reference proteome</keyword>
<reference evidence="5" key="1">
    <citation type="submission" date="2014-03" db="EMBL/GenBank/DDBJ databases">
        <authorList>
            <person name="Casaregola S."/>
        </authorList>
    </citation>
    <scope>NUCLEOTIDE SEQUENCE [LARGE SCALE GENOMIC DNA]</scope>
    <source>
        <strain evidence="5">CLIB 918</strain>
    </source>
</reference>
<keyword evidence="4" id="KW-0378">Hydrolase</keyword>
<dbReference type="InterPro" id="IPR019363">
    <property type="entry name" value="LDAH"/>
</dbReference>